<dbReference type="InterPro" id="IPR000857">
    <property type="entry name" value="MyTH4_dom"/>
</dbReference>
<dbReference type="PROSITE" id="PS51016">
    <property type="entry name" value="MYTH4"/>
    <property type="match status" value="1"/>
</dbReference>
<dbReference type="Proteomes" id="UP000631114">
    <property type="component" value="Unassembled WGS sequence"/>
</dbReference>
<dbReference type="FunFam" id="1.25.40.530:FF:000005">
    <property type="entry name" value="Kinesin-like calmodulin-binding protein (ZWICHEL)"/>
    <property type="match status" value="1"/>
</dbReference>
<dbReference type="Pfam" id="PF00784">
    <property type="entry name" value="MyTH4"/>
    <property type="match status" value="1"/>
</dbReference>
<dbReference type="OrthoDB" id="1725599at2759"/>
<dbReference type="EMBL" id="JADFTS010000003">
    <property type="protein sequence ID" value="KAF9614952.1"/>
    <property type="molecule type" value="Genomic_DNA"/>
</dbReference>
<comment type="caution">
    <text evidence="2">The sequence shown here is derived from an EMBL/GenBank/DDBJ whole genome shotgun (WGS) entry which is preliminary data.</text>
</comment>
<dbReference type="InterPro" id="IPR051567">
    <property type="entry name" value="Unconventional_Myosin_ATPase"/>
</dbReference>
<dbReference type="InterPro" id="IPR038185">
    <property type="entry name" value="MyTH4_dom_sf"/>
</dbReference>
<evidence type="ECO:0000313" key="3">
    <source>
        <dbReference type="Proteomes" id="UP000631114"/>
    </source>
</evidence>
<reference evidence="2 3" key="1">
    <citation type="submission" date="2020-10" db="EMBL/GenBank/DDBJ databases">
        <title>The Coptis chinensis genome and diversification of protoberbering-type alkaloids.</title>
        <authorList>
            <person name="Wang B."/>
            <person name="Shu S."/>
            <person name="Song C."/>
            <person name="Liu Y."/>
        </authorList>
    </citation>
    <scope>NUCLEOTIDE SEQUENCE [LARGE SCALE GENOMIC DNA]</scope>
    <source>
        <strain evidence="2">HL-2020</strain>
        <tissue evidence="2">Leaf</tissue>
    </source>
</reference>
<name>A0A835IEI0_9MAGN</name>
<organism evidence="2 3">
    <name type="scientific">Coptis chinensis</name>
    <dbReference type="NCBI Taxonomy" id="261450"/>
    <lineage>
        <taxon>Eukaryota</taxon>
        <taxon>Viridiplantae</taxon>
        <taxon>Streptophyta</taxon>
        <taxon>Embryophyta</taxon>
        <taxon>Tracheophyta</taxon>
        <taxon>Spermatophyta</taxon>
        <taxon>Magnoliopsida</taxon>
        <taxon>Ranunculales</taxon>
        <taxon>Ranunculaceae</taxon>
        <taxon>Coptidoideae</taxon>
        <taxon>Coptis</taxon>
    </lineage>
</organism>
<dbReference type="PANTHER" id="PTHR22692">
    <property type="entry name" value="MYOSIN VII, XV"/>
    <property type="match status" value="1"/>
</dbReference>
<gene>
    <name evidence="2" type="ORF">IFM89_021382</name>
</gene>
<dbReference type="GO" id="GO:0005856">
    <property type="term" value="C:cytoskeleton"/>
    <property type="evidence" value="ECO:0007669"/>
    <property type="project" value="InterPro"/>
</dbReference>
<sequence>MGTDGKVEGFLRCMQKQIHSSGKRGFFSKRSVGPQVREKFTFEDMLCFQKDPIPTSLLKISSDMINRAIKLFQLILKYMGVDSSDRVAPMSLEERVEVIGKLYKQTLKRPELRDELFAQISKQTRNNPDKQCLIKAWELMHLCASSMPPSKDIGGYLSEYIHYVAHEVNTDSEVQVLALNTLNALKRSVKAGPRHTIPGREEIEAFLTGKKLTTIVFFLDETFEEITYDMAATVADAVEVFLLAFAVFLTVITATAGASTKDAPQVESSVAKRGDILIDINDRFPRDFL</sequence>
<accession>A0A835IEI0</accession>
<proteinExistence type="predicted"/>
<feature type="non-terminal residue" evidence="2">
    <location>
        <position position="1"/>
    </location>
</feature>
<dbReference type="AlphaFoldDB" id="A0A835IEI0"/>
<feature type="domain" description="MyTH4" evidence="1">
    <location>
        <begin position="48"/>
        <end position="207"/>
    </location>
</feature>
<dbReference type="Gene3D" id="1.25.40.530">
    <property type="entry name" value="MyTH4 domain"/>
    <property type="match status" value="1"/>
</dbReference>
<evidence type="ECO:0000313" key="2">
    <source>
        <dbReference type="EMBL" id="KAF9614952.1"/>
    </source>
</evidence>
<evidence type="ECO:0000259" key="1">
    <source>
        <dbReference type="PROSITE" id="PS51016"/>
    </source>
</evidence>
<dbReference type="SMART" id="SM00139">
    <property type="entry name" value="MyTH4"/>
    <property type="match status" value="1"/>
</dbReference>
<keyword evidence="3" id="KW-1185">Reference proteome</keyword>
<protein>
    <recommendedName>
        <fullName evidence="1">MyTH4 domain-containing protein</fullName>
    </recommendedName>
</protein>